<feature type="chain" id="PRO_5009289176" evidence="2">
    <location>
        <begin position="23"/>
        <end position="875"/>
    </location>
</feature>
<gene>
    <name evidence="3" type="ORF">SAMN05216354_2714</name>
</gene>
<dbReference type="CDD" id="cd14686">
    <property type="entry name" value="bZIP"/>
    <property type="match status" value="1"/>
</dbReference>
<sequence>MRKTLSILFVLLTLAFPVSVKAQYYSINVDYGTMEAMSEAFTTEAAMEALHNENLQKIYDSYKAAEVASAGIFSSKYLDRKALTNLNLWDDRQENYYYNRIYKIVSRRIIPKIVVCAQLMIEDPSTAIYWGSYLLKTCDDVKSLCQQFENIVTNSTLSFNDIAFLEISEELKAVFNLAKLGGIDWKELFEHLGDDIEGAFSEENLKADLDNLISKGVGLANAGYNNGVNQLLQGTSFGGTFMEKVGSVLTLADNVSNMYEEYKDLSATQVLATVIGQENIGTLFNLSDYNLTRWIDDWASAAQGSYYTQRVYIYRRDAGSETLCNYNPPTDDNSIINGGEWYRISTKDPNFYPNSTQYEAALLNSEGYAGWSRERVRQLNASGDGFSYSIYYSPLAYILSKSKSGQYAKAYAYSIQVTKSWNVKEEVYEAVFDSYSMDWNTFMAQMNARLNQYNENGDHRDIENTSELNDYISTHPTESNYTYYIGYDNRNYYQASNAQKIAGAASATFSITCHDGGTLGKGSTTYKCSHCGSSPSSHTKECSMYTTLTETSDIDTGELQAKIEQLQQEAAHLQSQLDALNAENSELLRKMSQATTTEEYNQYQATYNSNKQKIRDLQSQLDTINKSIIDTKNAISEAEEGERAQTDDYTRIPQLMKSMKDAYGITWTDNGSWTGYTFIRNGTVGSVKGTVTFKATVSIARRPKYFLGIKIHRAIVQIDWELTSSWSDTSVAETMELDPSKTDDENAAIVNQRLSELAQEYPSCTVSVEYSRRPGLEIEDTDGVRHLLWASDRLEIARGIEARLAKIYTDLATIEKFLHYKHTVRDWVHDLLPKLNADKNRKMNIAEKSRRRWMHNGGSDYYDWEEENNNYDVEP</sequence>
<evidence type="ECO:0000313" key="4">
    <source>
        <dbReference type="Proteomes" id="UP000236735"/>
    </source>
</evidence>
<dbReference type="AlphaFoldDB" id="A0A1H5X930"/>
<dbReference type="EMBL" id="FNUV01000008">
    <property type="protein sequence ID" value="SEG08248.1"/>
    <property type="molecule type" value="Genomic_DNA"/>
</dbReference>
<protein>
    <submittedName>
        <fullName evidence="3">Uncharacterized protein</fullName>
    </submittedName>
</protein>
<feature type="coiled-coil region" evidence="1">
    <location>
        <begin position="556"/>
        <end position="620"/>
    </location>
</feature>
<accession>A0A1H5X930</accession>
<dbReference type="RefSeq" id="WP_103916210.1">
    <property type="nucleotide sequence ID" value="NZ_FNUV01000008.1"/>
</dbReference>
<feature type="signal peptide" evidence="2">
    <location>
        <begin position="1"/>
        <end position="22"/>
    </location>
</feature>
<dbReference type="Proteomes" id="UP000236735">
    <property type="component" value="Unassembled WGS sequence"/>
</dbReference>
<reference evidence="3 4" key="1">
    <citation type="submission" date="2016-10" db="EMBL/GenBank/DDBJ databases">
        <authorList>
            <person name="de Groot N.N."/>
        </authorList>
    </citation>
    <scope>NUCLEOTIDE SEQUENCE [LARGE SCALE GENOMIC DNA]</scope>
    <source>
        <strain evidence="3 4">AR32</strain>
    </source>
</reference>
<dbReference type="Gene3D" id="1.10.287.1490">
    <property type="match status" value="1"/>
</dbReference>
<proteinExistence type="predicted"/>
<evidence type="ECO:0000256" key="2">
    <source>
        <dbReference type="SAM" id="SignalP"/>
    </source>
</evidence>
<evidence type="ECO:0000313" key="3">
    <source>
        <dbReference type="EMBL" id="SEG08248.1"/>
    </source>
</evidence>
<keyword evidence="2" id="KW-0732">Signal</keyword>
<name>A0A1H5X930_XYLRU</name>
<keyword evidence="1" id="KW-0175">Coiled coil</keyword>
<organism evidence="3 4">
    <name type="scientific">Xylanibacter ruminicola</name>
    <name type="common">Prevotella ruminicola</name>
    <dbReference type="NCBI Taxonomy" id="839"/>
    <lineage>
        <taxon>Bacteria</taxon>
        <taxon>Pseudomonadati</taxon>
        <taxon>Bacteroidota</taxon>
        <taxon>Bacteroidia</taxon>
        <taxon>Bacteroidales</taxon>
        <taxon>Prevotellaceae</taxon>
        <taxon>Xylanibacter</taxon>
    </lineage>
</organism>
<evidence type="ECO:0000256" key="1">
    <source>
        <dbReference type="SAM" id="Coils"/>
    </source>
</evidence>